<dbReference type="Pfam" id="PF19601">
    <property type="entry name" value="DUF6106"/>
    <property type="match status" value="1"/>
</dbReference>
<dbReference type="PATRIC" id="fig|86416.3.peg.1248"/>
<dbReference type="AlphaFoldDB" id="R4JZI0"/>
<evidence type="ECO:0000256" key="1">
    <source>
        <dbReference type="SAM" id="Phobius"/>
    </source>
</evidence>
<evidence type="ECO:0000313" key="2">
    <source>
        <dbReference type="EMBL" id="AGK96237.1"/>
    </source>
</evidence>
<sequence length="167" mass="19722">MNDFYEQFVGRKDSRLYNYIKFLMYATSFIALVFFAIMKIIGFIIFAVIAVLIFVARRKLYVEYEYSFTNGEIDIDKIIDKNNRKTAANFQIRDIELMAKAESDFVKSSDFKYDKELNCYNNCNNSDIYSILTVCNQEKLRINFGPDKKFIEVCFSMNPRKVKTSLR</sequence>
<accession>R4JZI0</accession>
<dbReference type="RefSeq" id="WP_015614560.1">
    <property type="nucleotide sequence ID" value="NC_021182.1"/>
</dbReference>
<dbReference type="eggNOG" id="ENOG50332G5">
    <property type="taxonomic scope" value="Bacteria"/>
</dbReference>
<gene>
    <name evidence="2" type="ORF">Clopa_1248</name>
</gene>
<dbReference type="InterPro" id="IPR046088">
    <property type="entry name" value="DUF6106"/>
</dbReference>
<dbReference type="HOGENOM" id="CLU_113258_0_0_9"/>
<dbReference type="STRING" id="86416.Clopa_1248"/>
<name>R4JZI0_CLOPA</name>
<reference evidence="2 3" key="1">
    <citation type="submission" date="2012-01" db="EMBL/GenBank/DDBJ databases">
        <title>Complete sequence of chromosome of Clostridium pasteurianum BC1.</title>
        <authorList>
            <consortium name="US DOE Joint Genome Institute"/>
            <person name="Lucas S."/>
            <person name="Han J."/>
            <person name="Lapidus A."/>
            <person name="Cheng J.-F."/>
            <person name="Goodwin L."/>
            <person name="Pitluck S."/>
            <person name="Peters L."/>
            <person name="Mikhailova N."/>
            <person name="Teshima H."/>
            <person name="Detter J.C."/>
            <person name="Han C."/>
            <person name="Tapia R."/>
            <person name="Land M."/>
            <person name="Hauser L."/>
            <person name="Kyrpides N."/>
            <person name="Ivanova N."/>
            <person name="Pagani I."/>
            <person name="Dunn J."/>
            <person name="Taghavi S."/>
            <person name="Francis A."/>
            <person name="van der Lelie D."/>
            <person name="Woyke T."/>
        </authorList>
    </citation>
    <scope>NUCLEOTIDE SEQUENCE [LARGE SCALE GENOMIC DNA]</scope>
    <source>
        <strain evidence="2 3">BC1</strain>
    </source>
</reference>
<keyword evidence="1" id="KW-1133">Transmembrane helix</keyword>
<keyword evidence="1" id="KW-0472">Membrane</keyword>
<dbReference type="KEGG" id="cpas:Clopa_1248"/>
<keyword evidence="1" id="KW-0812">Transmembrane</keyword>
<dbReference type="EMBL" id="CP003261">
    <property type="protein sequence ID" value="AGK96237.1"/>
    <property type="molecule type" value="Genomic_DNA"/>
</dbReference>
<evidence type="ECO:0000313" key="3">
    <source>
        <dbReference type="Proteomes" id="UP000013523"/>
    </source>
</evidence>
<protein>
    <submittedName>
        <fullName evidence="2">Uncharacterized protein</fullName>
    </submittedName>
</protein>
<proteinExistence type="predicted"/>
<dbReference type="Proteomes" id="UP000013523">
    <property type="component" value="Chromosome"/>
</dbReference>
<dbReference type="OrthoDB" id="2062630at2"/>
<organism evidence="2 3">
    <name type="scientific">Clostridium pasteurianum BC1</name>
    <dbReference type="NCBI Taxonomy" id="86416"/>
    <lineage>
        <taxon>Bacteria</taxon>
        <taxon>Bacillati</taxon>
        <taxon>Bacillota</taxon>
        <taxon>Clostridia</taxon>
        <taxon>Eubacteriales</taxon>
        <taxon>Clostridiaceae</taxon>
        <taxon>Clostridium</taxon>
    </lineage>
</organism>
<feature type="transmembrane region" description="Helical" evidence="1">
    <location>
        <begin position="22"/>
        <end position="55"/>
    </location>
</feature>
<keyword evidence="3" id="KW-1185">Reference proteome</keyword>